<dbReference type="EMBL" id="LNYZ01000013">
    <property type="protein sequence ID" value="KTD77533.1"/>
    <property type="molecule type" value="Genomic_DNA"/>
</dbReference>
<evidence type="ECO:0000313" key="1">
    <source>
        <dbReference type="EMBL" id="KTD77533.1"/>
    </source>
</evidence>
<name>A0A378L7N9_9GAMM</name>
<dbReference type="EMBL" id="UGOY01000001">
    <property type="protein sequence ID" value="STY22843.1"/>
    <property type="molecule type" value="Genomic_DNA"/>
</dbReference>
<gene>
    <name evidence="1" type="ORF">Lstg_1890</name>
    <name evidence="2" type="ORF">NCTC11991_01443</name>
</gene>
<dbReference type="Proteomes" id="UP000054820">
    <property type="component" value="Unassembled WGS sequence"/>
</dbReference>
<dbReference type="OrthoDB" id="5651170at2"/>
<dbReference type="Proteomes" id="UP000255110">
    <property type="component" value="Unassembled WGS sequence"/>
</dbReference>
<proteinExistence type="predicted"/>
<organism evidence="2 4">
    <name type="scientific">Legionella steigerwaltii</name>
    <dbReference type="NCBI Taxonomy" id="460"/>
    <lineage>
        <taxon>Bacteria</taxon>
        <taxon>Pseudomonadati</taxon>
        <taxon>Pseudomonadota</taxon>
        <taxon>Gammaproteobacteria</taxon>
        <taxon>Legionellales</taxon>
        <taxon>Legionellaceae</taxon>
        <taxon>Legionella</taxon>
    </lineage>
</organism>
<evidence type="ECO:0000313" key="3">
    <source>
        <dbReference type="Proteomes" id="UP000054820"/>
    </source>
</evidence>
<sequence>MKRLCLTNQGFSLGVFCIITTTIHAGIPVWSFSPNGSPVVTVSAMGTATVSYTVTNNSKKPHQLVLSAKTPTGISQSGGPCVLAAKSPTNPNPTCTLTLSINGSALPANTVSGGPILCQANGTPNPNQCYQPSPGDTLVITRTTKPGATTLSTSIPSPSILALSVNNPSLNSALTGNARQITIKNTGTNEATGLTIAYPTWPGGTLTTTATSTCGTTLAAGDACTITINPGSNATSSCNTGIAPTPDTITVSATNVATAVTSHIVVLSYGCIYQGGYVYALDDTTPSTGSVGGKVVTTSDQALPFPNGIVWTSNGGTGGGSGGSDIVDVSYDTLPGIDQTSTSSTGSPTYAIFASFFASTYTNSNPFTAAFFSMCNGSTDGACNTGNILTFYNQFITNNTLGNGGSALFMASAGPTNIAYYAAGLCKQTIANYSDWYLPAICEMGYGVSFPSCGTSTTPTLQNIQSSLIDISGFSTPVGVYWSSTEAAFGAQVGAWYNLFASGGGNDQLITGKDNQNGVRCSRALTF</sequence>
<keyword evidence="2" id="KW-0472">Membrane</keyword>
<reference evidence="1 3" key="1">
    <citation type="submission" date="2015-11" db="EMBL/GenBank/DDBJ databases">
        <title>Genomic analysis of 38 Legionella species identifies large and diverse effector repertoires.</title>
        <authorList>
            <person name="Burstein D."/>
            <person name="Amaro F."/>
            <person name="Zusman T."/>
            <person name="Lifshitz Z."/>
            <person name="Cohen O."/>
            <person name="Gilbert J.A."/>
            <person name="Pupko T."/>
            <person name="Shuman H.A."/>
            <person name="Segal G."/>
        </authorList>
    </citation>
    <scope>NUCLEOTIDE SEQUENCE [LARGE SCALE GENOMIC DNA]</scope>
    <source>
        <strain evidence="1 3">SC-18-C9</strain>
    </source>
</reference>
<dbReference type="RefSeq" id="WP_058477435.1">
    <property type="nucleotide sequence ID" value="NZ_CAAAIO010000001.1"/>
</dbReference>
<evidence type="ECO:0000313" key="4">
    <source>
        <dbReference type="Proteomes" id="UP000255110"/>
    </source>
</evidence>
<dbReference type="AlphaFoldDB" id="A0A378L7N9"/>
<keyword evidence="3" id="KW-1185">Reference proteome</keyword>
<protein>
    <submittedName>
        <fullName evidence="2">Transmembrane protein (Fibronectin III domain and Gp5 C-terminal repeat)</fullName>
    </submittedName>
</protein>
<reference evidence="2 4" key="2">
    <citation type="submission" date="2018-06" db="EMBL/GenBank/DDBJ databases">
        <authorList>
            <consortium name="Pathogen Informatics"/>
            <person name="Doyle S."/>
        </authorList>
    </citation>
    <scope>NUCLEOTIDE SEQUENCE [LARGE SCALE GENOMIC DNA]</scope>
    <source>
        <strain evidence="2 4">NCTC11991</strain>
    </source>
</reference>
<evidence type="ECO:0000313" key="2">
    <source>
        <dbReference type="EMBL" id="STY22843.1"/>
    </source>
</evidence>
<accession>A0A378L7N9</accession>
<keyword evidence="2" id="KW-0812">Transmembrane</keyword>